<accession>A0A084WGA6</accession>
<evidence type="ECO:0000313" key="6">
    <source>
        <dbReference type="EMBL" id="KFB49250.1"/>
    </source>
</evidence>
<dbReference type="EMBL" id="ATLV01023499">
    <property type="status" value="NOT_ANNOTATED_CDS"/>
    <property type="molecule type" value="Genomic_DNA"/>
</dbReference>
<dbReference type="GO" id="GO:0005783">
    <property type="term" value="C:endoplasmic reticulum"/>
    <property type="evidence" value="ECO:0007669"/>
    <property type="project" value="TreeGrafter"/>
</dbReference>
<evidence type="ECO:0000313" key="8">
    <source>
        <dbReference type="Proteomes" id="UP000030765"/>
    </source>
</evidence>
<organism evidence="7 8">
    <name type="scientific">Anopheles sinensis</name>
    <name type="common">Mosquito</name>
    <dbReference type="NCBI Taxonomy" id="74873"/>
    <lineage>
        <taxon>Eukaryota</taxon>
        <taxon>Metazoa</taxon>
        <taxon>Ecdysozoa</taxon>
        <taxon>Arthropoda</taxon>
        <taxon>Hexapoda</taxon>
        <taxon>Insecta</taxon>
        <taxon>Pterygota</taxon>
        <taxon>Neoptera</taxon>
        <taxon>Endopterygota</taxon>
        <taxon>Diptera</taxon>
        <taxon>Nematocera</taxon>
        <taxon>Culicoidea</taxon>
        <taxon>Culicidae</taxon>
        <taxon>Anophelinae</taxon>
        <taxon>Anopheles</taxon>
    </lineage>
</organism>
<evidence type="ECO:0000313" key="7">
    <source>
        <dbReference type="EnsemblMetazoa" id="ASIC017359-PA"/>
    </source>
</evidence>
<dbReference type="Gene3D" id="3.60.21.10">
    <property type="match status" value="1"/>
</dbReference>
<dbReference type="GO" id="GO:0016020">
    <property type="term" value="C:membrane"/>
    <property type="evidence" value="ECO:0007669"/>
    <property type="project" value="UniProtKB-SubCell"/>
</dbReference>
<dbReference type="InterPro" id="IPR004843">
    <property type="entry name" value="Calcineurin-like_PHP"/>
</dbReference>
<dbReference type="Pfam" id="PF00149">
    <property type="entry name" value="Metallophos"/>
    <property type="match status" value="1"/>
</dbReference>
<dbReference type="GO" id="GO:0016787">
    <property type="term" value="F:hydrolase activity"/>
    <property type="evidence" value="ECO:0007669"/>
    <property type="project" value="InterPro"/>
</dbReference>
<feature type="domain" description="Calcineurin-like phosphoesterase" evidence="5">
    <location>
        <begin position="83"/>
        <end position="273"/>
    </location>
</feature>
<name>A0A084WGA6_ANOSI</name>
<dbReference type="AlphaFoldDB" id="A0A084WGA6"/>
<dbReference type="OrthoDB" id="5977743at2759"/>
<dbReference type="EnsemblMetazoa" id="ASIC017359-RA">
    <property type="protein sequence ID" value="ASIC017359-PA"/>
    <property type="gene ID" value="ASIC017359"/>
</dbReference>
<reference evidence="7" key="2">
    <citation type="submission" date="2020-05" db="UniProtKB">
        <authorList>
            <consortium name="EnsemblMetazoa"/>
        </authorList>
    </citation>
    <scope>IDENTIFICATION</scope>
</reference>
<dbReference type="STRING" id="74873.A0A084WGA6"/>
<evidence type="ECO:0000256" key="1">
    <source>
        <dbReference type="ARBA" id="ARBA00004141"/>
    </source>
</evidence>
<keyword evidence="4" id="KW-0472">Membrane</keyword>
<keyword evidence="2" id="KW-0812">Transmembrane</keyword>
<dbReference type="Proteomes" id="UP000030765">
    <property type="component" value="Unassembled WGS sequence"/>
</dbReference>
<keyword evidence="8" id="KW-1185">Reference proteome</keyword>
<dbReference type="PANTHER" id="PTHR13315">
    <property type="entry name" value="METALLO PHOSPHOESTERASE RELATED"/>
    <property type="match status" value="1"/>
</dbReference>
<evidence type="ECO:0000256" key="3">
    <source>
        <dbReference type="ARBA" id="ARBA00022989"/>
    </source>
</evidence>
<dbReference type="OMA" id="MDVGDIH"/>
<gene>
    <name evidence="6" type="ORF">ZHAS_00017359</name>
</gene>
<evidence type="ECO:0000256" key="2">
    <source>
        <dbReference type="ARBA" id="ARBA00022692"/>
    </source>
</evidence>
<evidence type="ECO:0000256" key="4">
    <source>
        <dbReference type="ARBA" id="ARBA00023136"/>
    </source>
</evidence>
<dbReference type="InterPro" id="IPR029052">
    <property type="entry name" value="Metallo-depent_PP-like"/>
</dbReference>
<evidence type="ECO:0000259" key="5">
    <source>
        <dbReference type="Pfam" id="PF00149"/>
    </source>
</evidence>
<dbReference type="InterPro" id="IPR033308">
    <property type="entry name" value="PGAP5/Cdc1/Ted1"/>
</dbReference>
<dbReference type="PANTHER" id="PTHR13315:SF4">
    <property type="entry name" value="METALLOPHOSPHOESTERASE, ISOFORM E"/>
    <property type="match status" value="1"/>
</dbReference>
<comment type="subcellular location">
    <subcellularLocation>
        <location evidence="1">Membrane</location>
        <topology evidence="1">Multi-pass membrane protein</topology>
    </subcellularLocation>
</comment>
<proteinExistence type="predicted"/>
<reference evidence="6 8" key="1">
    <citation type="journal article" date="2014" name="BMC Genomics">
        <title>Genome sequence of Anopheles sinensis provides insight into genetics basis of mosquito competence for malaria parasites.</title>
        <authorList>
            <person name="Zhou D."/>
            <person name="Zhang D."/>
            <person name="Ding G."/>
            <person name="Shi L."/>
            <person name="Hou Q."/>
            <person name="Ye Y."/>
            <person name="Xu Y."/>
            <person name="Zhou H."/>
            <person name="Xiong C."/>
            <person name="Li S."/>
            <person name="Yu J."/>
            <person name="Hong S."/>
            <person name="Yu X."/>
            <person name="Zou P."/>
            <person name="Chen C."/>
            <person name="Chang X."/>
            <person name="Wang W."/>
            <person name="Lv Y."/>
            <person name="Sun Y."/>
            <person name="Ma L."/>
            <person name="Shen B."/>
            <person name="Zhu C."/>
        </authorList>
    </citation>
    <scope>NUCLEOTIDE SEQUENCE [LARGE SCALE GENOMIC DNA]</scope>
</reference>
<dbReference type="VEuPathDB" id="VectorBase:ASIC017359"/>
<sequence length="403" mass="46375">MNRHLILFVAHGCGDDGGCGDGGDGGGWRLTALGSTEYYPLPLFWKIYLPTLAGFILYNEYLIHIYHSFQWAELECETDSCVKVLFVADPQILGNTFDSKLYWPLANFDSDRHLKRTYKRAVQHASPDVICFLGDLMDEGSVADDVQFADYFSRFVNIFSQPTANTLMLYIPGENDIGGEGLETAVQSNKVFRFKQYFNEKDEWTAQAVLRFINANRISMTLPPNTTPAADGEESTYTVLLSHMPLLRWTDEFTFKALDDFQPNVIFSAHEHKSMFVKTHRNRLAQGGVTFTSFNTERTNRHAVAEFNLDYLRDTRELLEFVVPTSSYRMGEMKIGYGFAMFDGDKLRYTVLWTAHRFYQLAVYSMMLIPMKLVCGQIWCGVLKRYWCCCRKRQRNYLPLPLA</sequence>
<dbReference type="VEuPathDB" id="VectorBase:ASIS004363"/>
<protein>
    <submittedName>
        <fullName evidence="6">AGAP010151-PA-like protein</fullName>
    </submittedName>
</protein>
<dbReference type="GO" id="GO:0006506">
    <property type="term" value="P:GPI anchor biosynthetic process"/>
    <property type="evidence" value="ECO:0007669"/>
    <property type="project" value="InterPro"/>
</dbReference>
<dbReference type="EMBL" id="KE525344">
    <property type="protein sequence ID" value="KFB49250.1"/>
    <property type="molecule type" value="Genomic_DNA"/>
</dbReference>
<dbReference type="SUPFAM" id="SSF56300">
    <property type="entry name" value="Metallo-dependent phosphatases"/>
    <property type="match status" value="1"/>
</dbReference>
<keyword evidence="3" id="KW-1133">Transmembrane helix</keyword>